<feature type="region of interest" description="Disordered" evidence="1">
    <location>
        <begin position="48"/>
        <end position="168"/>
    </location>
</feature>
<dbReference type="EMBL" id="JAQMWT010000104">
    <property type="protein sequence ID" value="KAJ8610434.1"/>
    <property type="molecule type" value="Genomic_DNA"/>
</dbReference>
<proteinExistence type="predicted"/>
<protein>
    <submittedName>
        <fullName evidence="2">Uncharacterized protein</fullName>
    </submittedName>
</protein>
<evidence type="ECO:0000256" key="1">
    <source>
        <dbReference type="SAM" id="MobiDB-lite"/>
    </source>
</evidence>
<feature type="compositionally biased region" description="Basic and acidic residues" evidence="1">
    <location>
        <begin position="132"/>
        <end position="151"/>
    </location>
</feature>
<evidence type="ECO:0000313" key="3">
    <source>
        <dbReference type="Proteomes" id="UP001230188"/>
    </source>
</evidence>
<gene>
    <name evidence="2" type="ORF">CTAYLR_008218</name>
</gene>
<keyword evidence="3" id="KW-1185">Reference proteome</keyword>
<name>A0AAD7XLX1_9STRA</name>
<dbReference type="AlphaFoldDB" id="A0AAD7XLX1"/>
<reference evidence="2" key="1">
    <citation type="submission" date="2023-01" db="EMBL/GenBank/DDBJ databases">
        <title>Metagenome sequencing of chrysophaentin producing Chrysophaeum taylorii.</title>
        <authorList>
            <person name="Davison J."/>
            <person name="Bewley C."/>
        </authorList>
    </citation>
    <scope>NUCLEOTIDE SEQUENCE</scope>
    <source>
        <strain evidence="2">NIES-1699</strain>
    </source>
</reference>
<sequence>MLLLGLLLGTAHALAPVARREAFAGTVSTVLASPLVASAATEAELKSLLQDTQKENAETRSGAKPAAKKKKAATDPSETGGGFGLPNLGDISKSAQEAGRARAEARRASAKSVFEKSASASKQESEGVYSELRAKRQAQKEAAEARAEARAQTKNLTPMEELKARRNK</sequence>
<comment type="caution">
    <text evidence="2">The sequence shown here is derived from an EMBL/GenBank/DDBJ whole genome shotgun (WGS) entry which is preliminary data.</text>
</comment>
<dbReference type="Proteomes" id="UP001230188">
    <property type="component" value="Unassembled WGS sequence"/>
</dbReference>
<evidence type="ECO:0000313" key="2">
    <source>
        <dbReference type="EMBL" id="KAJ8610434.1"/>
    </source>
</evidence>
<accession>A0AAD7XLX1</accession>
<organism evidence="2 3">
    <name type="scientific">Chrysophaeum taylorii</name>
    <dbReference type="NCBI Taxonomy" id="2483200"/>
    <lineage>
        <taxon>Eukaryota</taxon>
        <taxon>Sar</taxon>
        <taxon>Stramenopiles</taxon>
        <taxon>Ochrophyta</taxon>
        <taxon>Pelagophyceae</taxon>
        <taxon>Pelagomonadales</taxon>
        <taxon>Pelagomonadaceae</taxon>
        <taxon>Chrysophaeum</taxon>
    </lineage>
</organism>